<dbReference type="Pfam" id="PF04432">
    <property type="entry name" value="FrhB_FdhB_C"/>
    <property type="match status" value="1"/>
</dbReference>
<feature type="domain" description="4Fe-4S ferredoxin-type" evidence="7">
    <location>
        <begin position="531"/>
        <end position="560"/>
    </location>
</feature>
<dbReference type="SUPFAM" id="SSF56014">
    <property type="entry name" value="Nitrite and sulphite reductase 4Fe-4S domain-like"/>
    <property type="match status" value="1"/>
</dbReference>
<dbReference type="InterPro" id="IPR006067">
    <property type="entry name" value="NO2/SO3_Rdtase_4Fe4S_dom"/>
</dbReference>
<dbReference type="InParanoid" id="Q8TX76"/>
<feature type="domain" description="4Fe-4S ferredoxin-type" evidence="7">
    <location>
        <begin position="565"/>
        <end position="594"/>
    </location>
</feature>
<dbReference type="KEGG" id="mka:MK0799"/>
<keyword evidence="6" id="KW-0411">Iron-sulfur</keyword>
<name>Q8TX76_METKA</name>
<dbReference type="PROSITE" id="PS51379">
    <property type="entry name" value="4FE4S_FER_2"/>
    <property type="match status" value="3"/>
</dbReference>
<dbReference type="InterPro" id="IPR017900">
    <property type="entry name" value="4Fe4S_Fe_S_CS"/>
</dbReference>
<dbReference type="STRING" id="190192.MK0799"/>
<dbReference type="PROSITE" id="PS00365">
    <property type="entry name" value="NIR_SIR"/>
    <property type="match status" value="1"/>
</dbReference>
<dbReference type="InterPro" id="IPR036136">
    <property type="entry name" value="Nit/Sulf_reduc_fer-like_dom_sf"/>
</dbReference>
<keyword evidence="1" id="KW-0004">4Fe-4S</keyword>
<evidence type="ECO:0000256" key="6">
    <source>
        <dbReference type="ARBA" id="ARBA00023014"/>
    </source>
</evidence>
<dbReference type="InterPro" id="IPR007525">
    <property type="entry name" value="FrhB_FdhB_C"/>
</dbReference>
<proteinExistence type="predicted"/>
<dbReference type="Pfam" id="PF01077">
    <property type="entry name" value="NIR_SIR"/>
    <property type="match status" value="1"/>
</dbReference>
<dbReference type="PRINTS" id="PR00397">
    <property type="entry name" value="SIROHAEM"/>
</dbReference>
<dbReference type="InterPro" id="IPR045220">
    <property type="entry name" value="FRHB/FDHB/HCAR-like"/>
</dbReference>
<dbReference type="GO" id="GO:0046872">
    <property type="term" value="F:metal ion binding"/>
    <property type="evidence" value="ECO:0007669"/>
    <property type="project" value="UniProtKB-KW"/>
</dbReference>
<dbReference type="PANTHER" id="PTHR31332:SF0">
    <property type="entry name" value="7-HYDROXYMETHYL CHLOROPHYLL A REDUCTASE, CHLOROPLASTIC"/>
    <property type="match status" value="1"/>
</dbReference>
<dbReference type="Gene3D" id="3.30.413.10">
    <property type="entry name" value="Sulfite Reductase Hemoprotein, domain 1"/>
    <property type="match status" value="1"/>
</dbReference>
<feature type="domain" description="4Fe-4S ferredoxin-type" evidence="7">
    <location>
        <begin position="23"/>
        <end position="52"/>
    </location>
</feature>
<dbReference type="EMBL" id="AE009439">
    <property type="protein sequence ID" value="AAM02013.1"/>
    <property type="molecule type" value="Genomic_DNA"/>
</dbReference>
<dbReference type="InterPro" id="IPR045854">
    <property type="entry name" value="NO2/SO3_Rdtase_4Fe4S_sf"/>
</dbReference>
<dbReference type="InterPro" id="IPR006066">
    <property type="entry name" value="NO2/SO3_Rdtase_FeS/sirohaem_BS"/>
</dbReference>
<keyword evidence="5" id="KW-0408">Iron</keyword>
<evidence type="ECO:0000256" key="3">
    <source>
        <dbReference type="ARBA" id="ARBA00022723"/>
    </source>
</evidence>
<reference evidence="8 9" key="1">
    <citation type="journal article" date="2002" name="Proc. Natl. Acad. Sci. U.S.A.">
        <title>The complete genome of hyperthermophile Methanopyrus kandleri AV19 and monophyly of archaeal methanogens.</title>
        <authorList>
            <person name="Slesarev A.I."/>
            <person name="Mezhevaya K.V."/>
            <person name="Makarova K.S."/>
            <person name="Polushin N.N."/>
            <person name="Shcherbinina O.V."/>
            <person name="Shakhova V.V."/>
            <person name="Belova G.I."/>
            <person name="Aravind L."/>
            <person name="Natale D.A."/>
            <person name="Rogozin I.B."/>
            <person name="Tatusov R.L."/>
            <person name="Wolf Y.I."/>
            <person name="Stetter K.O."/>
            <person name="Malykh A.G."/>
            <person name="Koonin E.V."/>
            <person name="Kozyavkin S.A."/>
        </authorList>
    </citation>
    <scope>NUCLEOTIDE SEQUENCE [LARGE SCALE GENOMIC DNA]</scope>
    <source>
        <strain evidence="9">AV19 / DSM 6324 / JCM 9639 / NBRC 100938</strain>
    </source>
</reference>
<dbReference type="InterPro" id="IPR007516">
    <property type="entry name" value="Co_F420_Hydgase/DH_bsu_N"/>
</dbReference>
<dbReference type="PANTHER" id="PTHR31332">
    <property type="entry name" value="7-HYDROXYMETHYL CHLOROPHYLL A REDUCTASE, CHLOROPLASTIC"/>
    <property type="match status" value="1"/>
</dbReference>
<dbReference type="AlphaFoldDB" id="Q8TX76"/>
<evidence type="ECO:0000313" key="8">
    <source>
        <dbReference type="EMBL" id="AAM02013.1"/>
    </source>
</evidence>
<dbReference type="Pfam" id="PF12800">
    <property type="entry name" value="Fer4_4"/>
    <property type="match status" value="1"/>
</dbReference>
<sequence length="668" mass="72335">MRSIVTSEHGGHYLTEEFEWKLTEEVVEPGACALCGTCVAICPGGIIELTDEGPRLTEECARKGTGNCHTVCPRVDTAAYHLGLRIAGRDYEPLTGGYRRAVGAVAADSDLRELGQDGGAVTALARYALEEGLADAVVGVTAGSAWKPCVTVVEDPEKVKDLAGSKYTRVGLVEALAEAADRGIERVLAIGLPCQVNGLAKIQHFEIVAKGARALRNIDGSPAEKLPEVVATIGLFCTKNFEYEGLVKLLREKGVDIEDVERFDITSGKLRVEISGGETKEYDVKEFEEAIPEGCRICNDFTARLADVSVGSVGTPEGVTTLLIRSETGEELVEGAVEAGYLRLRDAVNGSDVRRLAKLKCDWAMKEAKNRLKEGRKVPPFWVGDYGGVITRADGTFAVRLKVGPGGWVDDPDIFRAISGFLEEGYRAKFTDRQQLEIHGIPATEIPEVVERLRETGLNTGSEGPLVRTIMACPGKDNCSSGILNTEELARKLEEELAEEPTPYKFKIALSGCTNSCVRPQHHDLGFAGAVRPGVDPEKCTGCGQCVDACKVDAIRIITVGGQAAVADTDYKRCVYCGKCINVCPEEARYAEKEGIIVWIGGKGGREPVEGARLDVFADPDSIPTIAHTVIETYRELAEEPQKERLADTIRKHGLRQFTEAIRRVLSQ</sequence>
<accession>Q8TX76</accession>
<dbReference type="PaxDb" id="190192-MK0799"/>
<dbReference type="Pfam" id="PF03460">
    <property type="entry name" value="NIR_SIR_ferr"/>
    <property type="match status" value="1"/>
</dbReference>
<dbReference type="SUPFAM" id="SSF54862">
    <property type="entry name" value="4Fe-4S ferredoxins"/>
    <property type="match status" value="2"/>
</dbReference>
<dbReference type="PROSITE" id="PS00198">
    <property type="entry name" value="4FE4S_FER_1"/>
    <property type="match status" value="2"/>
</dbReference>
<dbReference type="Pfam" id="PF00037">
    <property type="entry name" value="Fer4"/>
    <property type="match status" value="2"/>
</dbReference>
<dbReference type="EnsemblBacteria" id="AAM02013">
    <property type="protein sequence ID" value="AAM02013"/>
    <property type="gene ID" value="MK0799"/>
</dbReference>
<dbReference type="Pfam" id="PF04422">
    <property type="entry name" value="FrhB_FdhB_N"/>
    <property type="match status" value="1"/>
</dbReference>
<dbReference type="GO" id="GO:0051539">
    <property type="term" value="F:4 iron, 4 sulfur cluster binding"/>
    <property type="evidence" value="ECO:0007669"/>
    <property type="project" value="UniProtKB-KW"/>
</dbReference>
<evidence type="ECO:0000256" key="1">
    <source>
        <dbReference type="ARBA" id="ARBA00022485"/>
    </source>
</evidence>
<organism evidence="8 9">
    <name type="scientific">Methanopyrus kandleri (strain AV19 / DSM 6324 / JCM 9639 / NBRC 100938)</name>
    <dbReference type="NCBI Taxonomy" id="190192"/>
    <lineage>
        <taxon>Archaea</taxon>
        <taxon>Methanobacteriati</taxon>
        <taxon>Methanobacteriota</taxon>
        <taxon>Methanomada group</taxon>
        <taxon>Methanopyri</taxon>
        <taxon>Methanopyrales</taxon>
        <taxon>Methanopyraceae</taxon>
        <taxon>Methanopyrus</taxon>
    </lineage>
</organism>
<evidence type="ECO:0000256" key="5">
    <source>
        <dbReference type="ARBA" id="ARBA00023004"/>
    </source>
</evidence>
<evidence type="ECO:0000313" key="9">
    <source>
        <dbReference type="Proteomes" id="UP000001826"/>
    </source>
</evidence>
<keyword evidence="3" id="KW-0479">Metal-binding</keyword>
<dbReference type="GO" id="GO:0052592">
    <property type="term" value="F:oxidoreductase activity, acting on CH or CH2 groups, with an iron-sulfur protein as acceptor"/>
    <property type="evidence" value="ECO:0007669"/>
    <property type="project" value="TreeGrafter"/>
</dbReference>
<evidence type="ECO:0000256" key="4">
    <source>
        <dbReference type="ARBA" id="ARBA00023002"/>
    </source>
</evidence>
<keyword evidence="9" id="KW-1185">Reference proteome</keyword>
<dbReference type="GO" id="GO:0020037">
    <property type="term" value="F:heme binding"/>
    <property type="evidence" value="ECO:0007669"/>
    <property type="project" value="InterPro"/>
</dbReference>
<evidence type="ECO:0000259" key="7">
    <source>
        <dbReference type="PROSITE" id="PS51379"/>
    </source>
</evidence>
<dbReference type="HOGENOM" id="CLU_428041_0_0_2"/>
<dbReference type="InterPro" id="IPR017896">
    <property type="entry name" value="4Fe4S_Fe-S-bd"/>
</dbReference>
<dbReference type="PATRIC" id="fig|190192.8.peg.840"/>
<keyword evidence="2" id="KW-0349">Heme</keyword>
<dbReference type="Gene3D" id="3.30.70.20">
    <property type="match status" value="2"/>
</dbReference>
<dbReference type="SUPFAM" id="SSF55124">
    <property type="entry name" value="Nitrite/Sulfite reductase N-terminal domain-like"/>
    <property type="match status" value="1"/>
</dbReference>
<protein>
    <submittedName>
        <fullName evidence="8">Coenzyme F420-reducing hydrogenase, beta subunit fused to oxidoreductase related to nitrite reductase</fullName>
    </submittedName>
</protein>
<evidence type="ECO:0000256" key="2">
    <source>
        <dbReference type="ARBA" id="ARBA00022617"/>
    </source>
</evidence>
<dbReference type="Proteomes" id="UP000001826">
    <property type="component" value="Chromosome"/>
</dbReference>
<gene>
    <name evidence="8" type="ordered locus">MK0799</name>
</gene>
<dbReference type="InterPro" id="IPR005117">
    <property type="entry name" value="NiRdtase/SiRdtase_haem-b_fer"/>
</dbReference>
<keyword evidence="4" id="KW-0560">Oxidoreductase</keyword>